<sequence length="187" mass="20662">MGTTSESVLLYITDERLHSELLGLIDELNQPNREYTAPYGLSDIIQRSPAPLQTQIGSTLEQIITLHHAWAMDEGISPKTNENASLFLVADEESLAAARPRIVKIVHLSLSYPNQYEILRSPINQAIGAYTTIDGGQHGWEEFMQSAQKNDGMLPSLTRSEENAPPAPADQTAKPINRTVLSVKLRT</sequence>
<accession>A0A0C9W191</accession>
<name>A0A0C9W191_SPHS4</name>
<dbReference type="OrthoDB" id="2896730at2759"/>
<dbReference type="Proteomes" id="UP000054279">
    <property type="component" value="Unassembled WGS sequence"/>
</dbReference>
<dbReference type="EMBL" id="KN837113">
    <property type="protein sequence ID" value="KIJ45265.1"/>
    <property type="molecule type" value="Genomic_DNA"/>
</dbReference>
<protein>
    <submittedName>
        <fullName evidence="2">Uncharacterized protein</fullName>
    </submittedName>
</protein>
<evidence type="ECO:0000313" key="2">
    <source>
        <dbReference type="EMBL" id="KIJ45265.1"/>
    </source>
</evidence>
<evidence type="ECO:0000313" key="3">
    <source>
        <dbReference type="Proteomes" id="UP000054279"/>
    </source>
</evidence>
<proteinExistence type="predicted"/>
<evidence type="ECO:0000256" key="1">
    <source>
        <dbReference type="SAM" id="MobiDB-lite"/>
    </source>
</evidence>
<reference evidence="2 3" key="1">
    <citation type="submission" date="2014-06" db="EMBL/GenBank/DDBJ databases">
        <title>Evolutionary Origins and Diversification of the Mycorrhizal Mutualists.</title>
        <authorList>
            <consortium name="DOE Joint Genome Institute"/>
            <consortium name="Mycorrhizal Genomics Consortium"/>
            <person name="Kohler A."/>
            <person name="Kuo A."/>
            <person name="Nagy L.G."/>
            <person name="Floudas D."/>
            <person name="Copeland A."/>
            <person name="Barry K.W."/>
            <person name="Cichocki N."/>
            <person name="Veneault-Fourrey C."/>
            <person name="LaButti K."/>
            <person name="Lindquist E.A."/>
            <person name="Lipzen A."/>
            <person name="Lundell T."/>
            <person name="Morin E."/>
            <person name="Murat C."/>
            <person name="Riley R."/>
            <person name="Ohm R."/>
            <person name="Sun H."/>
            <person name="Tunlid A."/>
            <person name="Henrissat B."/>
            <person name="Grigoriev I.V."/>
            <person name="Hibbett D.S."/>
            <person name="Martin F."/>
        </authorList>
    </citation>
    <scope>NUCLEOTIDE SEQUENCE [LARGE SCALE GENOMIC DNA]</scope>
    <source>
        <strain evidence="2 3">SS14</strain>
    </source>
</reference>
<keyword evidence="3" id="KW-1185">Reference proteome</keyword>
<dbReference type="AlphaFoldDB" id="A0A0C9W191"/>
<feature type="region of interest" description="Disordered" evidence="1">
    <location>
        <begin position="153"/>
        <end position="187"/>
    </location>
</feature>
<dbReference type="HOGENOM" id="CLU_1678370_0_0_1"/>
<organism evidence="2 3">
    <name type="scientific">Sphaerobolus stellatus (strain SS14)</name>
    <dbReference type="NCBI Taxonomy" id="990650"/>
    <lineage>
        <taxon>Eukaryota</taxon>
        <taxon>Fungi</taxon>
        <taxon>Dikarya</taxon>
        <taxon>Basidiomycota</taxon>
        <taxon>Agaricomycotina</taxon>
        <taxon>Agaricomycetes</taxon>
        <taxon>Phallomycetidae</taxon>
        <taxon>Geastrales</taxon>
        <taxon>Sphaerobolaceae</taxon>
        <taxon>Sphaerobolus</taxon>
    </lineage>
</organism>
<gene>
    <name evidence="2" type="ORF">M422DRAFT_779163</name>
</gene>